<feature type="non-terminal residue" evidence="2">
    <location>
        <position position="78"/>
    </location>
</feature>
<organism evidence="2 3">
    <name type="scientific">Trichinella pseudospiralis</name>
    <name type="common">Parasitic roundworm</name>
    <dbReference type="NCBI Taxonomy" id="6337"/>
    <lineage>
        <taxon>Eukaryota</taxon>
        <taxon>Metazoa</taxon>
        <taxon>Ecdysozoa</taxon>
        <taxon>Nematoda</taxon>
        <taxon>Enoplea</taxon>
        <taxon>Dorylaimia</taxon>
        <taxon>Trichinellida</taxon>
        <taxon>Trichinellidae</taxon>
        <taxon>Trichinella</taxon>
    </lineage>
</organism>
<evidence type="ECO:0000256" key="1">
    <source>
        <dbReference type="SAM" id="MobiDB-lite"/>
    </source>
</evidence>
<evidence type="ECO:0000313" key="3">
    <source>
        <dbReference type="Proteomes" id="UP000054815"/>
    </source>
</evidence>
<proteinExistence type="predicted"/>
<comment type="caution">
    <text evidence="2">The sequence shown here is derived from an EMBL/GenBank/DDBJ whole genome shotgun (WGS) entry which is preliminary data.</text>
</comment>
<feature type="region of interest" description="Disordered" evidence="1">
    <location>
        <begin position="1"/>
        <end position="30"/>
    </location>
</feature>
<dbReference type="AlphaFoldDB" id="A0A0V0XRD5"/>
<name>A0A0V0XRD5_TRIPS</name>
<dbReference type="Proteomes" id="UP000054815">
    <property type="component" value="Unassembled WGS sequence"/>
</dbReference>
<evidence type="ECO:0000313" key="2">
    <source>
        <dbReference type="EMBL" id="KRX90511.1"/>
    </source>
</evidence>
<gene>
    <name evidence="2" type="ORF">T4E_2359</name>
</gene>
<reference evidence="2 3" key="1">
    <citation type="submission" date="2015-01" db="EMBL/GenBank/DDBJ databases">
        <title>Evolution of Trichinella species and genotypes.</title>
        <authorList>
            <person name="Korhonen P.K."/>
            <person name="Edoardo P."/>
            <person name="Giuseppe L.R."/>
            <person name="Gasser R.B."/>
        </authorList>
    </citation>
    <scope>NUCLEOTIDE SEQUENCE [LARGE SCALE GENOMIC DNA]</scope>
    <source>
        <strain evidence="2">ISS141</strain>
    </source>
</reference>
<accession>A0A0V0XRD5</accession>
<protein>
    <submittedName>
        <fullName evidence="2">Uncharacterized protein</fullName>
    </submittedName>
</protein>
<dbReference type="EMBL" id="JYDU01000163">
    <property type="protein sequence ID" value="KRX90511.1"/>
    <property type="molecule type" value="Genomic_DNA"/>
</dbReference>
<sequence>MGRSNKTAGLRTEQMDNWSRRRGGHPSYNKPKVLQRMWDWMVTDRITKTSVGEKQSSDHWPLALARTDGVEPDDMLLL</sequence>